<sequence length="124" mass="12756">MAMQTMVTAMLFVAVAVAGYAEGSSTIINESAHAVIAEPTADVNATVLINAGANVTLVGDQLESFFQNLQTGNQAGPVALSDGSTYVIVNADVDAQVNIRIASLVNGVLHLGATISVPRLLMEI</sequence>
<organism evidence="2 3">
    <name type="scientific">Ceratopteris richardii</name>
    <name type="common">Triangle waterfern</name>
    <dbReference type="NCBI Taxonomy" id="49495"/>
    <lineage>
        <taxon>Eukaryota</taxon>
        <taxon>Viridiplantae</taxon>
        <taxon>Streptophyta</taxon>
        <taxon>Embryophyta</taxon>
        <taxon>Tracheophyta</taxon>
        <taxon>Polypodiopsida</taxon>
        <taxon>Polypodiidae</taxon>
        <taxon>Polypodiales</taxon>
        <taxon>Pteridineae</taxon>
        <taxon>Pteridaceae</taxon>
        <taxon>Parkerioideae</taxon>
        <taxon>Ceratopteris</taxon>
    </lineage>
</organism>
<feature type="chain" id="PRO_5035909092" evidence="1">
    <location>
        <begin position="24"/>
        <end position="124"/>
    </location>
</feature>
<protein>
    <submittedName>
        <fullName evidence="2">Uncharacterized protein</fullName>
    </submittedName>
</protein>
<accession>A0A8T2SXC7</accession>
<reference evidence="2" key="1">
    <citation type="submission" date="2021-08" db="EMBL/GenBank/DDBJ databases">
        <title>WGS assembly of Ceratopteris richardii.</title>
        <authorList>
            <person name="Marchant D.B."/>
            <person name="Chen G."/>
            <person name="Jenkins J."/>
            <person name="Shu S."/>
            <person name="Leebens-Mack J."/>
            <person name="Grimwood J."/>
            <person name="Schmutz J."/>
            <person name="Soltis P."/>
            <person name="Soltis D."/>
            <person name="Chen Z.-H."/>
        </authorList>
    </citation>
    <scope>NUCLEOTIDE SEQUENCE</scope>
    <source>
        <strain evidence="2">Whitten #5841</strain>
        <tissue evidence="2">Leaf</tissue>
    </source>
</reference>
<feature type="signal peptide" evidence="1">
    <location>
        <begin position="1"/>
        <end position="23"/>
    </location>
</feature>
<keyword evidence="3" id="KW-1185">Reference proteome</keyword>
<dbReference type="EMBL" id="CM035422">
    <property type="protein sequence ID" value="KAH7373973.1"/>
    <property type="molecule type" value="Genomic_DNA"/>
</dbReference>
<evidence type="ECO:0000313" key="2">
    <source>
        <dbReference type="EMBL" id="KAH7373973.1"/>
    </source>
</evidence>
<evidence type="ECO:0000313" key="3">
    <source>
        <dbReference type="Proteomes" id="UP000825935"/>
    </source>
</evidence>
<proteinExistence type="predicted"/>
<evidence type="ECO:0000256" key="1">
    <source>
        <dbReference type="SAM" id="SignalP"/>
    </source>
</evidence>
<dbReference type="AlphaFoldDB" id="A0A8T2SXC7"/>
<dbReference type="Proteomes" id="UP000825935">
    <property type="component" value="Chromosome 17"/>
</dbReference>
<gene>
    <name evidence="2" type="ORF">KP509_17G081600</name>
</gene>
<comment type="caution">
    <text evidence="2">The sequence shown here is derived from an EMBL/GenBank/DDBJ whole genome shotgun (WGS) entry which is preliminary data.</text>
</comment>
<name>A0A8T2SXC7_CERRI</name>
<keyword evidence="1" id="KW-0732">Signal</keyword>